<protein>
    <submittedName>
        <fullName evidence="1">Uncharacterized protein</fullName>
    </submittedName>
</protein>
<accession>A0ACC1KV18</accession>
<name>A0ACC1KV18_9FUNG</name>
<sequence length="649" mass="68361">GRQPASPGPSGSAYAPVAPGASSSPPGPAYAPTAPSGGNGALGPGYVQPPLAPAAAARAQLTGSATQDDIVIYRLNSWRTLVKAYTEYFTAFAAAQKSVKKVVEKSAGDFEMPLSGEHYFAGIEYGGVQRLGIQLREMHDMYSAHASRLIQGIEADTLSQLDELRTEIKGCLKIYTDSLGPAYRRLRKQAKEVEACKDKLARAVEAHERKGRGPDVWLVRQQVRRELATQAGLENSLHRAMQAELGRLLGWETMMSARLRDIIAGVVAGERASIHACSETADNCGVLLDRFDATTEARAFDYHFGATLRAPLGLTGYSSLESYDYMYRDCRVADVLMEGPLERERGMIKRFQPTHVVLTAQGYLHCYADPTHLLEKSPDLSLNLATCAVMPLDDPHMFVVVASDKKLGRSRYAFRGPNPAATGHWVSAISSVAARQSTPPTPVASNTMRDAPAALEQELDDFSIASDDYEEPEPMYDDPPAAARSLDIDSNAPAAAAAAEAAAPLEEQTPEASVPEGLAPGQASQVAMPEPQVLTLNILEEDAAPLPTASMAMAAPLPTASMSMAAALPTSGMAVAAPLPTASMSMAAPLPTASMAMAAPLPTASTATTNPLLGAPGGSGPGGGPGDVDARLLHPMPPPLGSAFPPGPF</sequence>
<dbReference type="Proteomes" id="UP001140087">
    <property type="component" value="Unassembled WGS sequence"/>
</dbReference>
<evidence type="ECO:0000313" key="2">
    <source>
        <dbReference type="Proteomes" id="UP001140087"/>
    </source>
</evidence>
<organism evidence="1 2">
    <name type="scientific">Coemansia helicoidea</name>
    <dbReference type="NCBI Taxonomy" id="1286919"/>
    <lineage>
        <taxon>Eukaryota</taxon>
        <taxon>Fungi</taxon>
        <taxon>Fungi incertae sedis</taxon>
        <taxon>Zoopagomycota</taxon>
        <taxon>Kickxellomycotina</taxon>
        <taxon>Kickxellomycetes</taxon>
        <taxon>Kickxellales</taxon>
        <taxon>Kickxellaceae</taxon>
        <taxon>Coemansia</taxon>
    </lineage>
</organism>
<reference evidence="1" key="1">
    <citation type="submission" date="2022-07" db="EMBL/GenBank/DDBJ databases">
        <title>Phylogenomic reconstructions and comparative analyses of Kickxellomycotina fungi.</title>
        <authorList>
            <person name="Reynolds N.K."/>
            <person name="Stajich J.E."/>
            <person name="Barry K."/>
            <person name="Grigoriev I.V."/>
            <person name="Crous P."/>
            <person name="Smith M.E."/>
        </authorList>
    </citation>
    <scope>NUCLEOTIDE SEQUENCE</scope>
    <source>
        <strain evidence="1">BCRC 34780</strain>
    </source>
</reference>
<dbReference type="EMBL" id="JANBUN010002234">
    <property type="protein sequence ID" value="KAJ2795223.1"/>
    <property type="molecule type" value="Genomic_DNA"/>
</dbReference>
<proteinExistence type="predicted"/>
<gene>
    <name evidence="1" type="ORF">H4R21_005196</name>
</gene>
<comment type="caution">
    <text evidence="1">The sequence shown here is derived from an EMBL/GenBank/DDBJ whole genome shotgun (WGS) entry which is preliminary data.</text>
</comment>
<feature type="non-terminal residue" evidence="1">
    <location>
        <position position="1"/>
    </location>
</feature>
<keyword evidence="2" id="KW-1185">Reference proteome</keyword>
<evidence type="ECO:0000313" key="1">
    <source>
        <dbReference type="EMBL" id="KAJ2795223.1"/>
    </source>
</evidence>